<proteinExistence type="predicted"/>
<feature type="region of interest" description="Disordered" evidence="3">
    <location>
        <begin position="1"/>
        <end position="28"/>
    </location>
</feature>
<keyword evidence="2" id="KW-0539">Nucleus</keyword>
<organism evidence="5 7">
    <name type="scientific">Cercospora beticola</name>
    <name type="common">Sugarbeet leaf spot fungus</name>
    <dbReference type="NCBI Taxonomy" id="122368"/>
    <lineage>
        <taxon>Eukaryota</taxon>
        <taxon>Fungi</taxon>
        <taxon>Dikarya</taxon>
        <taxon>Ascomycota</taxon>
        <taxon>Pezizomycotina</taxon>
        <taxon>Dothideomycetes</taxon>
        <taxon>Dothideomycetidae</taxon>
        <taxon>Mycosphaerellales</taxon>
        <taxon>Mycosphaerellaceae</taxon>
        <taxon>Cercospora</taxon>
    </lineage>
</organism>
<dbReference type="SMART" id="SM00066">
    <property type="entry name" value="GAL4"/>
    <property type="match status" value="1"/>
</dbReference>
<reference evidence="5 7" key="1">
    <citation type="submission" date="2015-10" db="EMBL/GenBank/DDBJ databases">
        <title>The cercosporin biosynthetic gene cluster was horizontally transferred to several fungal lineages and shown to be expanded in Cercospora beticola based on microsynteny with recipient genomes.</title>
        <authorList>
            <person name="De Jonge R."/>
            <person name="Ebert M.K."/>
            <person name="Suttle J.C."/>
            <person name="Jurick Ii W.M."/>
            <person name="Secor G.A."/>
            <person name="Thomma B.P."/>
            <person name="Van De Peer Y."/>
            <person name="Bolton M.D."/>
        </authorList>
    </citation>
    <scope>NUCLEOTIDE SEQUENCE [LARGE SCALE GENOMIC DNA]</scope>
    <source>
        <strain evidence="5 7">09-40</strain>
    </source>
</reference>
<dbReference type="AlphaFoldDB" id="A0A2G5IA82"/>
<dbReference type="EMBL" id="LKMD01000100">
    <property type="protein sequence ID" value="PIB01747.1"/>
    <property type="molecule type" value="Genomic_DNA"/>
</dbReference>
<evidence type="ECO:0000313" key="5">
    <source>
        <dbReference type="EMBL" id="PIB01747.1"/>
    </source>
</evidence>
<comment type="subcellular location">
    <subcellularLocation>
        <location evidence="1">Nucleus</location>
    </subcellularLocation>
</comment>
<dbReference type="InterPro" id="IPR021858">
    <property type="entry name" value="Fun_TF"/>
</dbReference>
<dbReference type="PANTHER" id="PTHR37534:SF3">
    <property type="entry name" value="ZN(II)2CYS6 TRANSCRIPTION FACTOR (EUROFUNG)"/>
    <property type="match status" value="1"/>
</dbReference>
<evidence type="ECO:0000256" key="2">
    <source>
        <dbReference type="ARBA" id="ARBA00023242"/>
    </source>
</evidence>
<feature type="compositionally biased region" description="Polar residues" evidence="3">
    <location>
        <begin position="71"/>
        <end position="103"/>
    </location>
</feature>
<reference evidence="6 8" key="2">
    <citation type="submission" date="2023-09" db="EMBL/GenBank/DDBJ databases">
        <title>Complete-Gapless Cercospora beticola genome.</title>
        <authorList>
            <person name="Wyatt N.A."/>
            <person name="Spanner R.E."/>
            <person name="Bolton M.D."/>
        </authorList>
    </citation>
    <scope>NUCLEOTIDE SEQUENCE [LARGE SCALE GENOMIC DNA]</scope>
    <source>
        <strain evidence="6">Cb09-40</strain>
    </source>
</reference>
<evidence type="ECO:0000313" key="7">
    <source>
        <dbReference type="Proteomes" id="UP000230605"/>
    </source>
</evidence>
<dbReference type="Proteomes" id="UP000230605">
    <property type="component" value="Chromosome 1"/>
</dbReference>
<dbReference type="SUPFAM" id="SSF57701">
    <property type="entry name" value="Zn2/Cys6 DNA-binding domain"/>
    <property type="match status" value="1"/>
</dbReference>
<dbReference type="GO" id="GO:0005634">
    <property type="term" value="C:nucleus"/>
    <property type="evidence" value="ECO:0007669"/>
    <property type="project" value="UniProtKB-SubCell"/>
</dbReference>
<dbReference type="Pfam" id="PF11951">
    <property type="entry name" value="Fungal_trans_2"/>
    <property type="match status" value="1"/>
</dbReference>
<dbReference type="PROSITE" id="PS50048">
    <property type="entry name" value="ZN2_CY6_FUNGAL_2"/>
    <property type="match status" value="1"/>
</dbReference>
<name>A0A2G5IA82_CERBT</name>
<evidence type="ECO:0000256" key="3">
    <source>
        <dbReference type="SAM" id="MobiDB-lite"/>
    </source>
</evidence>
<gene>
    <name evidence="5" type="ORF">CB0940_01332</name>
    <name evidence="6" type="ORF">RHO25_001375</name>
</gene>
<accession>A0A2G5IA82</accession>
<dbReference type="CDD" id="cd00067">
    <property type="entry name" value="GAL4"/>
    <property type="match status" value="1"/>
</dbReference>
<feature type="region of interest" description="Disordered" evidence="3">
    <location>
        <begin position="71"/>
        <end position="109"/>
    </location>
</feature>
<keyword evidence="8" id="KW-1185">Reference proteome</keyword>
<dbReference type="OrthoDB" id="5319341at2759"/>
<dbReference type="PROSITE" id="PS00463">
    <property type="entry name" value="ZN2_CY6_FUNGAL_1"/>
    <property type="match status" value="1"/>
</dbReference>
<dbReference type="PANTHER" id="PTHR37534">
    <property type="entry name" value="TRANSCRIPTIONAL ACTIVATOR PROTEIN UGA3"/>
    <property type="match status" value="1"/>
</dbReference>
<dbReference type="GO" id="GO:0008270">
    <property type="term" value="F:zinc ion binding"/>
    <property type="evidence" value="ECO:0007669"/>
    <property type="project" value="InterPro"/>
</dbReference>
<feature type="compositionally biased region" description="Polar residues" evidence="3">
    <location>
        <begin position="1"/>
        <end position="12"/>
    </location>
</feature>
<dbReference type="GO" id="GO:0000981">
    <property type="term" value="F:DNA-binding transcription factor activity, RNA polymerase II-specific"/>
    <property type="evidence" value="ECO:0007669"/>
    <property type="project" value="InterPro"/>
</dbReference>
<dbReference type="InterPro" id="IPR036864">
    <property type="entry name" value="Zn2-C6_fun-type_DNA-bd_sf"/>
</dbReference>
<evidence type="ECO:0000256" key="1">
    <source>
        <dbReference type="ARBA" id="ARBA00004123"/>
    </source>
</evidence>
<evidence type="ECO:0000259" key="4">
    <source>
        <dbReference type="PROSITE" id="PS50048"/>
    </source>
</evidence>
<dbReference type="InterPro" id="IPR001138">
    <property type="entry name" value="Zn2Cys6_DnaBD"/>
</dbReference>
<dbReference type="EMBL" id="CP134184">
    <property type="protein sequence ID" value="WPA96767.1"/>
    <property type="molecule type" value="Genomic_DNA"/>
</dbReference>
<feature type="compositionally biased region" description="Basic residues" evidence="3">
    <location>
        <begin position="17"/>
        <end position="26"/>
    </location>
</feature>
<dbReference type="GO" id="GO:0045944">
    <property type="term" value="P:positive regulation of transcription by RNA polymerase II"/>
    <property type="evidence" value="ECO:0007669"/>
    <property type="project" value="TreeGrafter"/>
</dbReference>
<dbReference type="GO" id="GO:0000976">
    <property type="term" value="F:transcription cis-regulatory region binding"/>
    <property type="evidence" value="ECO:0007669"/>
    <property type="project" value="TreeGrafter"/>
</dbReference>
<feature type="domain" description="Zn(2)-C6 fungal-type" evidence="4">
    <location>
        <begin position="32"/>
        <end position="62"/>
    </location>
</feature>
<dbReference type="Proteomes" id="UP001302367">
    <property type="component" value="Chromosome 1"/>
</dbReference>
<dbReference type="Pfam" id="PF00172">
    <property type="entry name" value="Zn_clus"/>
    <property type="match status" value="1"/>
</dbReference>
<evidence type="ECO:0000313" key="8">
    <source>
        <dbReference type="Proteomes" id="UP001302367"/>
    </source>
</evidence>
<evidence type="ECO:0000313" key="6">
    <source>
        <dbReference type="EMBL" id="WPA96767.1"/>
    </source>
</evidence>
<dbReference type="Gene3D" id="4.10.240.10">
    <property type="entry name" value="Zn(2)-C6 fungal-type DNA-binding domain"/>
    <property type="match status" value="1"/>
</dbReference>
<sequence>MQSQHATATPTGNGPARKPRKSRGRGLRTTTGCTICRKRHMKCDEIKPQCGPCAKGNRPCVYGAPVSEIDSNSRSSQPYYHNSGNPNSPVNERTPRTSIASEQSDTDTNKQWSAQLGDETMHMTSPQSTYSNSTGYGTEVAPLRWFGLLAGDAVTGAPDVLSLEVLGDAALVRRHEMFPDGATGSDLELQRSLSRPYFGLEAFASQNASKLLQISAFSNGTNGAEGERQQWQAAQPIQLKDHEFDIFQSFVTETSTWIDLLDPSKHFSTLVPHLALHNEGLMKALLALGARHLSIKPMRTGEASVDRTAAVQYYYETLQYLQTAMRFTTYKNSRELLATVLIVSMYEMLDGAGKGWERHLKGVFWIQRSREINGESGSFEQAIWWAWLRQDVWAAFRENRRCFSFFKPTKSYQNMDIWDMASRVVYILAQAVNYSSQEEKQLGEADLSNRISRANTLLNMLDEWRNSVSINFNPLPVEGPSNRAFRPIWIYPSAFGVSLQMFCMARILLLIHQPAAGGYLEYLQRDKIITECIDTIGGIAMKLTEDASRFMSAQCLYAAGLYCTDEAKQQYIAELILDHHSHTGWPVNTDLAEELRAEWAKQTQNKLPG</sequence>
<protein>
    <recommendedName>
        <fullName evidence="4">Zn(2)-C6 fungal-type domain-containing protein</fullName>
    </recommendedName>
</protein>